<evidence type="ECO:0000313" key="1">
    <source>
        <dbReference type="EMBL" id="GAH38420.1"/>
    </source>
</evidence>
<feature type="non-terminal residue" evidence="1">
    <location>
        <position position="1"/>
    </location>
</feature>
<proteinExistence type="predicted"/>
<feature type="non-terminal residue" evidence="1">
    <location>
        <position position="286"/>
    </location>
</feature>
<accession>X1G0S8</accession>
<reference evidence="1" key="1">
    <citation type="journal article" date="2014" name="Front. Microbiol.">
        <title>High frequency of phylogenetically diverse reductive dehalogenase-homologous genes in deep subseafloor sedimentary metagenomes.</title>
        <authorList>
            <person name="Kawai M."/>
            <person name="Futagami T."/>
            <person name="Toyoda A."/>
            <person name="Takaki Y."/>
            <person name="Nishi S."/>
            <person name="Hori S."/>
            <person name="Arai W."/>
            <person name="Tsubouchi T."/>
            <person name="Morono Y."/>
            <person name="Uchiyama I."/>
            <person name="Ito T."/>
            <person name="Fujiyama A."/>
            <person name="Inagaki F."/>
            <person name="Takami H."/>
        </authorList>
    </citation>
    <scope>NUCLEOTIDE SEQUENCE</scope>
    <source>
        <strain evidence="1">Expedition CK06-06</strain>
    </source>
</reference>
<protein>
    <recommendedName>
        <fullName evidence="2">TIGR03790 family protein</fullName>
    </recommendedName>
</protein>
<dbReference type="AlphaFoldDB" id="X1G0S8"/>
<dbReference type="NCBIfam" id="TIGR03790">
    <property type="entry name" value="TIGR03790 family protein"/>
    <property type="match status" value="1"/>
</dbReference>
<name>X1G0S8_9ZZZZ</name>
<evidence type="ECO:0008006" key="2">
    <source>
        <dbReference type="Google" id="ProtNLM"/>
    </source>
</evidence>
<sequence>LTIGLAVLAMGASAPGQTEAERVIVLASESVPEGVAVARHYMASRGIPEENLCLVRAPAAEEISRDQFDETIWKPLRAFLVEWEGRFEVRLPDAVLALSLGERRAKYLVPVFGVPIKVTGYEDVKTMYLSRAAAVDSELVLLPSGGHRLVGGLVNPYFGADAPFGPPIEGGMILVSRLDGPSAAIARRLVDDALWAEKNGLKGRAYVDTRGITKGGYAVGDRWLLRAARLLERAGFETEVDTRPEILPLAHPMPDAAVYLGWYHKSAAGPMTKPGFRFNRGAIAYH</sequence>
<comment type="caution">
    <text evidence="1">The sequence shown here is derived from an EMBL/GenBank/DDBJ whole genome shotgun (WGS) entry which is preliminary data.</text>
</comment>
<organism evidence="1">
    <name type="scientific">marine sediment metagenome</name>
    <dbReference type="NCBI Taxonomy" id="412755"/>
    <lineage>
        <taxon>unclassified sequences</taxon>
        <taxon>metagenomes</taxon>
        <taxon>ecological metagenomes</taxon>
    </lineage>
</organism>
<gene>
    <name evidence="1" type="ORF">S03H2_20602</name>
</gene>
<dbReference type="InterPro" id="IPR022265">
    <property type="entry name" value="CHP03790"/>
</dbReference>
<dbReference type="EMBL" id="BARU01010877">
    <property type="protein sequence ID" value="GAH38420.1"/>
    <property type="molecule type" value="Genomic_DNA"/>
</dbReference>